<dbReference type="Proteomes" id="UP000199766">
    <property type="component" value="Unassembled WGS sequence"/>
</dbReference>
<dbReference type="EMBL" id="FOGD01000001">
    <property type="protein sequence ID" value="SEQ44963.1"/>
    <property type="molecule type" value="Genomic_DNA"/>
</dbReference>
<proteinExistence type="predicted"/>
<organism evidence="1 2">
    <name type="scientific">Giesbergeria anulus</name>
    <dbReference type="NCBI Taxonomy" id="180197"/>
    <lineage>
        <taxon>Bacteria</taxon>
        <taxon>Pseudomonadati</taxon>
        <taxon>Pseudomonadota</taxon>
        <taxon>Betaproteobacteria</taxon>
        <taxon>Burkholderiales</taxon>
        <taxon>Comamonadaceae</taxon>
        <taxon>Giesbergeria</taxon>
    </lineage>
</organism>
<dbReference type="AlphaFoldDB" id="A0A1H9G4L2"/>
<sequence length="64" mass="6958">MSTTATYLQWLDGELDATTADLREQAGPGLSDAAERMTDLMVAKTMLREFIASQPPNTPANLTE</sequence>
<dbReference type="STRING" id="180197.SAMN02982919_00714"/>
<dbReference type="RefSeq" id="WP_091452766.1">
    <property type="nucleotide sequence ID" value="NZ_FOGD01000001.1"/>
</dbReference>
<protein>
    <submittedName>
        <fullName evidence="1">Uncharacterized protein</fullName>
    </submittedName>
</protein>
<name>A0A1H9G4L2_9BURK</name>
<evidence type="ECO:0000313" key="1">
    <source>
        <dbReference type="EMBL" id="SEQ44963.1"/>
    </source>
</evidence>
<accession>A0A1H9G4L2</accession>
<keyword evidence="2" id="KW-1185">Reference proteome</keyword>
<reference evidence="1 2" key="1">
    <citation type="submission" date="2016-10" db="EMBL/GenBank/DDBJ databases">
        <authorList>
            <person name="de Groot N.N."/>
        </authorList>
    </citation>
    <scope>NUCLEOTIDE SEQUENCE [LARGE SCALE GENOMIC DNA]</scope>
    <source>
        <strain evidence="1 2">ATCC 35958</strain>
    </source>
</reference>
<evidence type="ECO:0000313" key="2">
    <source>
        <dbReference type="Proteomes" id="UP000199766"/>
    </source>
</evidence>
<gene>
    <name evidence="1" type="ORF">SAMN02982919_00714</name>
</gene>